<dbReference type="PROSITE" id="PS51762">
    <property type="entry name" value="GH16_2"/>
    <property type="match status" value="1"/>
</dbReference>
<dbReference type="CDD" id="cd23342">
    <property type="entry name" value="beta-trefoil_FSCN_ZgPorA-like"/>
    <property type="match status" value="1"/>
</dbReference>
<gene>
    <name evidence="3" type="ORF">FEF09_21945</name>
</gene>
<dbReference type="InterPro" id="IPR008999">
    <property type="entry name" value="Actin-crosslinking"/>
</dbReference>
<dbReference type="EMBL" id="VOHS01000029">
    <property type="protein sequence ID" value="TWV97421.1"/>
    <property type="molecule type" value="Genomic_DNA"/>
</dbReference>
<evidence type="ECO:0000256" key="1">
    <source>
        <dbReference type="ARBA" id="ARBA00006865"/>
    </source>
</evidence>
<dbReference type="GO" id="GO:0005975">
    <property type="term" value="P:carbohydrate metabolic process"/>
    <property type="evidence" value="ECO:0007669"/>
    <property type="project" value="InterPro"/>
</dbReference>
<accession>A0A5C6LMR5</accession>
<organism evidence="3 4">
    <name type="scientific">Chitinophaga pinensis</name>
    <dbReference type="NCBI Taxonomy" id="79329"/>
    <lineage>
        <taxon>Bacteria</taxon>
        <taxon>Pseudomonadati</taxon>
        <taxon>Bacteroidota</taxon>
        <taxon>Chitinophagia</taxon>
        <taxon>Chitinophagales</taxon>
        <taxon>Chitinophagaceae</taxon>
        <taxon>Chitinophaga</taxon>
    </lineage>
</organism>
<dbReference type="InterPro" id="IPR000757">
    <property type="entry name" value="Beta-glucanase-like"/>
</dbReference>
<dbReference type="SUPFAM" id="SSF50405">
    <property type="entry name" value="Actin-crosslinking proteins"/>
    <property type="match status" value="1"/>
</dbReference>
<comment type="similarity">
    <text evidence="1">Belongs to the glycosyl hydrolase 16 family.</text>
</comment>
<name>A0A5C6LMR5_9BACT</name>
<proteinExistence type="inferred from homology"/>
<dbReference type="GO" id="GO:0004553">
    <property type="term" value="F:hydrolase activity, hydrolyzing O-glycosyl compounds"/>
    <property type="evidence" value="ECO:0007669"/>
    <property type="project" value="InterPro"/>
</dbReference>
<evidence type="ECO:0000313" key="3">
    <source>
        <dbReference type="EMBL" id="TWV97421.1"/>
    </source>
</evidence>
<dbReference type="PANTHER" id="PTHR10963">
    <property type="entry name" value="GLYCOSYL HYDROLASE-RELATED"/>
    <property type="match status" value="1"/>
</dbReference>
<dbReference type="RefSeq" id="WP_146307092.1">
    <property type="nucleotide sequence ID" value="NZ_VOHS01000029.1"/>
</dbReference>
<dbReference type="Proteomes" id="UP000318815">
    <property type="component" value="Unassembled WGS sequence"/>
</dbReference>
<dbReference type="PROSITE" id="PS51257">
    <property type="entry name" value="PROKAR_LIPOPROTEIN"/>
    <property type="match status" value="1"/>
</dbReference>
<dbReference type="Gene3D" id="2.80.10.50">
    <property type="match status" value="1"/>
</dbReference>
<dbReference type="AlphaFoldDB" id="A0A5C6LMR5"/>
<comment type="caution">
    <text evidence="3">The sequence shown here is derived from an EMBL/GenBank/DDBJ whole genome shotgun (WGS) entry which is preliminary data.</text>
</comment>
<dbReference type="SUPFAM" id="SSF49899">
    <property type="entry name" value="Concanavalin A-like lectins/glucanases"/>
    <property type="match status" value="1"/>
</dbReference>
<dbReference type="Pfam" id="PF00722">
    <property type="entry name" value="Glyco_hydro_16"/>
    <property type="match status" value="1"/>
</dbReference>
<dbReference type="PANTHER" id="PTHR10963:SF55">
    <property type="entry name" value="GLYCOSIDE HYDROLASE FAMILY 16 PROTEIN"/>
    <property type="match status" value="1"/>
</dbReference>
<keyword evidence="3" id="KW-0378">Hydrolase</keyword>
<dbReference type="InterPro" id="IPR050546">
    <property type="entry name" value="Glycosyl_Hydrlase_16"/>
</dbReference>
<sequence length="409" mass="44236">MKRQTLSTLLSVLLLSGAVTSCKKENKAEQAPKLSADDKTVGAVSAAARSYNLIWSDEFDGTSLNTSKWGYENGNLGVNNEKQFYQTQNVAVNNGNLVITARKETVAGQPYTSGRINSNGKFSTRYGRIEARIKLPGVQGLWPAFWMLGNSISTGAGWPACGEIDIMEHVNTGNTVLGTIHWFNTVYSYYGGNTTTTPTDYHVYAVDWDASAIRWYVDGVQFHEANILNNINGTEEFHAPFFILLNIAVGGNLPGNNINDGALPASMLVDYVRVYSITDTPGGGTAPIGSTITIKGSNGLFASGENGAQAMTCNRPTAQAWEQFTVVDAGGGKVALRSQGMYVSSENGAQAMTCSRPTIQDWEKFDWIDNGDGTFSLRGNNGAYVSSENGTQAMTCNRPTIQGWEKFTR</sequence>
<dbReference type="InterPro" id="IPR013320">
    <property type="entry name" value="ConA-like_dom_sf"/>
</dbReference>
<protein>
    <submittedName>
        <fullName evidence="3">Family 16 glycosylhydrolase</fullName>
    </submittedName>
</protein>
<feature type="domain" description="GH16" evidence="2">
    <location>
        <begin position="44"/>
        <end position="280"/>
    </location>
</feature>
<dbReference type="OrthoDB" id="9809583at2"/>
<dbReference type="Gene3D" id="2.60.120.200">
    <property type="match status" value="1"/>
</dbReference>
<dbReference type="CDD" id="cd08023">
    <property type="entry name" value="GH16_laminarinase_like"/>
    <property type="match status" value="1"/>
</dbReference>
<keyword evidence="4" id="KW-1185">Reference proteome</keyword>
<reference evidence="3 4" key="1">
    <citation type="submission" date="2019-08" db="EMBL/GenBank/DDBJ databases">
        <title>Whole genome sequencing of chitin degrading bacteria Chitinophaga pinensis YS16.</title>
        <authorList>
            <person name="Singh R.P."/>
            <person name="Manchanda G."/>
            <person name="Maurya I.K."/>
            <person name="Joshi N.K."/>
            <person name="Srivastava A.K."/>
        </authorList>
    </citation>
    <scope>NUCLEOTIDE SEQUENCE [LARGE SCALE GENOMIC DNA]</scope>
    <source>
        <strain evidence="3 4">YS-16</strain>
    </source>
</reference>
<evidence type="ECO:0000259" key="2">
    <source>
        <dbReference type="PROSITE" id="PS51762"/>
    </source>
</evidence>
<evidence type="ECO:0000313" key="4">
    <source>
        <dbReference type="Proteomes" id="UP000318815"/>
    </source>
</evidence>